<organism evidence="14 15">
    <name type="scientific">Roseivivax isoporae LMG 25204</name>
    <dbReference type="NCBI Taxonomy" id="1449351"/>
    <lineage>
        <taxon>Bacteria</taxon>
        <taxon>Pseudomonadati</taxon>
        <taxon>Pseudomonadota</taxon>
        <taxon>Alphaproteobacteria</taxon>
        <taxon>Rhodobacterales</taxon>
        <taxon>Roseobacteraceae</taxon>
        <taxon>Roseivivax</taxon>
    </lineage>
</organism>
<gene>
    <name evidence="14" type="ORF">RISW2_09810</name>
</gene>
<comment type="catalytic activity">
    <reaction evidence="11">
        <text>N(6)-(pyridoxal phosphate)-L-lysyl-[4-amino-5-hydroxymethyl-2-methylpyrimidine phosphate synthase] + L-histidyl-[4-amino-5-hydroxymethyl-2-methylpyrimidine phosphate synthase] + 2 Fe(3+) + 4 H2O = L-lysyl-[4-amino-5-hydroxymethyl-2-methylpyrimidine phosphate synthase] + (2S)-2-amino-5-hydroxy-4-oxopentanoyl-[4-amino-5-hydroxymethyl-2-methylpyrimidine phosphate synthase] + 4-amino-2-methyl-5-(phosphooxymethyl)pyrimidine + 3-oxopropanoate + 2 Fe(2+) + 2 H(+)</text>
        <dbReference type="Rhea" id="RHEA:65756"/>
        <dbReference type="Rhea" id="RHEA-COMP:16892"/>
        <dbReference type="Rhea" id="RHEA-COMP:16893"/>
        <dbReference type="Rhea" id="RHEA-COMP:16894"/>
        <dbReference type="Rhea" id="RHEA-COMP:16895"/>
        <dbReference type="ChEBI" id="CHEBI:15377"/>
        <dbReference type="ChEBI" id="CHEBI:15378"/>
        <dbReference type="ChEBI" id="CHEBI:29033"/>
        <dbReference type="ChEBI" id="CHEBI:29034"/>
        <dbReference type="ChEBI" id="CHEBI:29969"/>
        <dbReference type="ChEBI" id="CHEBI:29979"/>
        <dbReference type="ChEBI" id="CHEBI:33190"/>
        <dbReference type="ChEBI" id="CHEBI:58354"/>
        <dbReference type="ChEBI" id="CHEBI:143915"/>
        <dbReference type="ChEBI" id="CHEBI:157692"/>
    </reaction>
    <physiologicalReaction direction="left-to-right" evidence="11">
        <dbReference type="Rhea" id="RHEA:65757"/>
    </physiologicalReaction>
</comment>
<dbReference type="GO" id="GO:0009228">
    <property type="term" value="P:thiamine biosynthetic process"/>
    <property type="evidence" value="ECO:0007669"/>
    <property type="project" value="UniProtKB-KW"/>
</dbReference>
<evidence type="ECO:0000259" key="13">
    <source>
        <dbReference type="Pfam" id="PF09084"/>
    </source>
</evidence>
<keyword evidence="9" id="KW-0408">Iron</keyword>
<keyword evidence="6" id="KW-0479">Metal-binding</keyword>
<evidence type="ECO:0000313" key="15">
    <source>
        <dbReference type="Proteomes" id="UP000023430"/>
    </source>
</evidence>
<evidence type="ECO:0000256" key="2">
    <source>
        <dbReference type="ARBA" id="ARBA00004948"/>
    </source>
</evidence>
<sequence length="343" mass="36538">MTRFMTATALGAILAAGSVAAQDLTTVNAVMPKQRSANYFPLIVGEALGYFEEEGIEVNLLPSDTPIPFVNFLRNGQADIAMLDSAEVLQAVAAGVDLRVVYEVMQTAPDGIAVSGESDISDVEQLRGETVGLVSDRDRVTMQIALDARGLTEDDVTTVVVGEAGPTLAAAFRDQTVAAIAGSGPDWLAIQANGIPVSLITPEEVSNKPGNTFAVAAGTLEEKGDAIEGYLRAWSKGMYVATFAPDVVAKIAQDAVPEEWEDPEFGQQYLENAIRLNVSVTDTLGGLNADTWESIQPGMQKFGLIEKQVAPSDFLEPGPVEAANDFDRAEVEQEVEAWRDANM</sequence>
<dbReference type="OrthoDB" id="7938743at2"/>
<dbReference type="PANTHER" id="PTHR31528">
    <property type="entry name" value="4-AMINO-5-HYDROXYMETHYL-2-METHYLPYRIMIDINE PHOSPHATE SYNTHASE THI11-RELATED"/>
    <property type="match status" value="1"/>
</dbReference>
<comment type="pathway">
    <text evidence="2">Cofactor biosynthesis; thiamine diphosphate biosynthesis.</text>
</comment>
<evidence type="ECO:0000256" key="6">
    <source>
        <dbReference type="ARBA" id="ARBA00022723"/>
    </source>
</evidence>
<dbReference type="Pfam" id="PF09084">
    <property type="entry name" value="NMT1"/>
    <property type="match status" value="1"/>
</dbReference>
<dbReference type="AlphaFoldDB" id="X7F7Q4"/>
<keyword evidence="7" id="KW-0663">Pyridoxal phosphate</keyword>
<dbReference type="GO" id="GO:0016740">
    <property type="term" value="F:transferase activity"/>
    <property type="evidence" value="ECO:0007669"/>
    <property type="project" value="UniProtKB-KW"/>
</dbReference>
<proteinExistence type="inferred from homology"/>
<evidence type="ECO:0000256" key="4">
    <source>
        <dbReference type="ARBA" id="ARBA00011738"/>
    </source>
</evidence>
<dbReference type="GO" id="GO:0046872">
    <property type="term" value="F:metal ion binding"/>
    <property type="evidence" value="ECO:0007669"/>
    <property type="project" value="UniProtKB-KW"/>
</dbReference>
<dbReference type="Gene3D" id="3.40.190.10">
    <property type="entry name" value="Periplasmic binding protein-like II"/>
    <property type="match status" value="2"/>
</dbReference>
<dbReference type="Proteomes" id="UP000023430">
    <property type="component" value="Unassembled WGS sequence"/>
</dbReference>
<comment type="caution">
    <text evidence="14">The sequence shown here is derived from an EMBL/GenBank/DDBJ whole genome shotgun (WGS) entry which is preliminary data.</text>
</comment>
<evidence type="ECO:0000256" key="10">
    <source>
        <dbReference type="ARBA" id="ARBA00033171"/>
    </source>
</evidence>
<dbReference type="RefSeq" id="WP_043772676.1">
    <property type="nucleotide sequence ID" value="NZ_JAME01000023.1"/>
</dbReference>
<evidence type="ECO:0000256" key="5">
    <source>
        <dbReference type="ARBA" id="ARBA00022679"/>
    </source>
</evidence>
<keyword evidence="15" id="KW-1185">Reference proteome</keyword>
<dbReference type="STRING" id="1449351.RISW2_09810"/>
<evidence type="ECO:0000256" key="7">
    <source>
        <dbReference type="ARBA" id="ARBA00022898"/>
    </source>
</evidence>
<evidence type="ECO:0000256" key="3">
    <source>
        <dbReference type="ARBA" id="ARBA00009406"/>
    </source>
</evidence>
<dbReference type="InterPro" id="IPR027939">
    <property type="entry name" value="NMT1/THI5"/>
</dbReference>
<keyword evidence="8" id="KW-0784">Thiamine biosynthesis</keyword>
<dbReference type="PANTHER" id="PTHR31528:SF1">
    <property type="entry name" value="4-AMINO-5-HYDROXYMETHYL-2-METHYLPYRIMIDINE PHOSPHATE SYNTHASE THI11-RELATED"/>
    <property type="match status" value="1"/>
</dbReference>
<reference evidence="14 15" key="1">
    <citation type="submission" date="2014-01" db="EMBL/GenBank/DDBJ databases">
        <title>Roseivivax isoporae LMG 25204 Genome Sequencing.</title>
        <authorList>
            <person name="Lai Q."/>
            <person name="Li G."/>
            <person name="Shao Z."/>
        </authorList>
    </citation>
    <scope>NUCLEOTIDE SEQUENCE [LARGE SCALE GENOMIC DNA]</scope>
    <source>
        <strain evidence="14 15">LMG 25204</strain>
    </source>
</reference>
<name>X7F7Q4_9RHOB</name>
<dbReference type="eggNOG" id="COG0715">
    <property type="taxonomic scope" value="Bacteria"/>
</dbReference>
<evidence type="ECO:0000256" key="8">
    <source>
        <dbReference type="ARBA" id="ARBA00022977"/>
    </source>
</evidence>
<evidence type="ECO:0000313" key="14">
    <source>
        <dbReference type="EMBL" id="ETX28106.1"/>
    </source>
</evidence>
<dbReference type="InterPro" id="IPR015168">
    <property type="entry name" value="SsuA/THI5"/>
</dbReference>
<protein>
    <recommendedName>
        <fullName evidence="10">Thiamine pyrimidine synthase</fullName>
    </recommendedName>
</protein>
<feature type="chain" id="PRO_5004980155" description="Thiamine pyrimidine synthase" evidence="12">
    <location>
        <begin position="22"/>
        <end position="343"/>
    </location>
</feature>
<evidence type="ECO:0000256" key="12">
    <source>
        <dbReference type="SAM" id="SignalP"/>
    </source>
</evidence>
<evidence type="ECO:0000256" key="9">
    <source>
        <dbReference type="ARBA" id="ARBA00023004"/>
    </source>
</evidence>
<comment type="function">
    <text evidence="1">Responsible for the formation of the pyrimidine heterocycle in the thiamine biosynthesis pathway. Catalyzes the formation of hydroxymethylpyrimidine phosphate (HMP-P) from histidine and pyridoxal phosphate (PLP). The protein uses PLP and the active site histidine to form HMP-P, generating an inactive enzyme. The enzyme can only undergo a single turnover, which suggests it is a suicide enzyme.</text>
</comment>
<feature type="domain" description="SsuA/THI5-like" evidence="13">
    <location>
        <begin position="37"/>
        <end position="246"/>
    </location>
</feature>
<feature type="signal peptide" evidence="12">
    <location>
        <begin position="1"/>
        <end position="21"/>
    </location>
</feature>
<accession>X7F7Q4</accession>
<comment type="subunit">
    <text evidence="4">Homodimer.</text>
</comment>
<evidence type="ECO:0000256" key="11">
    <source>
        <dbReference type="ARBA" id="ARBA00048179"/>
    </source>
</evidence>
<keyword evidence="12" id="KW-0732">Signal</keyword>
<evidence type="ECO:0000256" key="1">
    <source>
        <dbReference type="ARBA" id="ARBA00003469"/>
    </source>
</evidence>
<dbReference type="SUPFAM" id="SSF53850">
    <property type="entry name" value="Periplasmic binding protein-like II"/>
    <property type="match status" value="1"/>
</dbReference>
<keyword evidence="5" id="KW-0808">Transferase</keyword>
<comment type="similarity">
    <text evidence="3">Belongs to the NMT1/THI5 family.</text>
</comment>
<dbReference type="EMBL" id="JAME01000023">
    <property type="protein sequence ID" value="ETX28106.1"/>
    <property type="molecule type" value="Genomic_DNA"/>
</dbReference>